<dbReference type="SUPFAM" id="SSF102114">
    <property type="entry name" value="Radical SAM enzymes"/>
    <property type="match status" value="1"/>
</dbReference>
<dbReference type="SMART" id="SM00729">
    <property type="entry name" value="Elp3"/>
    <property type="match status" value="1"/>
</dbReference>
<name>A0A1F7SEX8_9BACT</name>
<dbReference type="STRING" id="1817883.A3G31_12550"/>
<dbReference type="PROSITE" id="PS51918">
    <property type="entry name" value="RADICAL_SAM"/>
    <property type="match status" value="1"/>
</dbReference>
<feature type="domain" description="Radical SAM core" evidence="1">
    <location>
        <begin position="245"/>
        <end position="478"/>
    </location>
</feature>
<dbReference type="Gene3D" id="3.80.30.20">
    <property type="entry name" value="tm_1862 like domain"/>
    <property type="match status" value="1"/>
</dbReference>
<dbReference type="PANTHER" id="PTHR42731:SF5">
    <property type="entry name" value="RADICAL SAM DOMAIN PROTEIN"/>
    <property type="match status" value="1"/>
</dbReference>
<dbReference type="InterPro" id="IPR045784">
    <property type="entry name" value="Radical_SAM_N2"/>
</dbReference>
<dbReference type="InterPro" id="IPR006638">
    <property type="entry name" value="Elp3/MiaA/NifB-like_rSAM"/>
</dbReference>
<proteinExistence type="predicted"/>
<dbReference type="InterPro" id="IPR007197">
    <property type="entry name" value="rSAM"/>
</dbReference>
<dbReference type="Pfam" id="PF19864">
    <property type="entry name" value="Radical_SAM_N2"/>
    <property type="match status" value="1"/>
</dbReference>
<dbReference type="InterPro" id="IPR023404">
    <property type="entry name" value="rSAM_horseshoe"/>
</dbReference>
<protein>
    <recommendedName>
        <fullName evidence="1">Radical SAM core domain-containing protein</fullName>
    </recommendedName>
</protein>
<dbReference type="SFLD" id="SFLDS00029">
    <property type="entry name" value="Radical_SAM"/>
    <property type="match status" value="1"/>
</dbReference>
<accession>A0A1F7SEX8</accession>
<dbReference type="PANTHER" id="PTHR42731">
    <property type="entry name" value="SLL1084 PROTEIN"/>
    <property type="match status" value="1"/>
</dbReference>
<gene>
    <name evidence="2" type="ORF">A3G31_12550</name>
</gene>
<dbReference type="SFLD" id="SFLDG01082">
    <property type="entry name" value="B12-binding_domain_containing"/>
    <property type="match status" value="1"/>
</dbReference>
<evidence type="ECO:0000313" key="3">
    <source>
        <dbReference type="Proteomes" id="UP000178082"/>
    </source>
</evidence>
<dbReference type="Proteomes" id="UP000178082">
    <property type="component" value="Unassembled WGS sequence"/>
</dbReference>
<dbReference type="EMBL" id="MGDI01000037">
    <property type="protein sequence ID" value="OGL51808.1"/>
    <property type="molecule type" value="Genomic_DNA"/>
</dbReference>
<dbReference type="Pfam" id="PF04055">
    <property type="entry name" value="Radical_SAM"/>
    <property type="match status" value="1"/>
</dbReference>
<evidence type="ECO:0000259" key="1">
    <source>
        <dbReference type="PROSITE" id="PS51918"/>
    </source>
</evidence>
<comment type="caution">
    <text evidence="2">The sequence shown here is derived from an EMBL/GenBank/DDBJ whole genome shotgun (WGS) entry which is preliminary data.</text>
</comment>
<evidence type="ECO:0000313" key="2">
    <source>
        <dbReference type="EMBL" id="OGL51808.1"/>
    </source>
</evidence>
<dbReference type="Gene3D" id="3.40.50.280">
    <property type="entry name" value="Cobalamin-binding domain"/>
    <property type="match status" value="1"/>
</dbReference>
<sequence>MSWKLIEKARSFLKEEQGTIRKDFGGKTSVALIYPNTYYIGMSNLGFQNIYYLFNSFSDVVCERSFLPNEEDLIEHNRTSTPLFSLESQKPIKEFDIIAFSISFESDFLNLLKILNLSRIKFKTKERNLSDPLIIAGGIAPTSNPEPIAEFVDLFVMGEAEEVLEIFLKNYKSAKTEANNKEDFLGYFDSAKEVYIPSFLEVSYNKDGTVKKFRNKKERKKNVIIGRVNDLNSTETVSRILTSNTEFSNMYLVEVARGCSRCCKFCLIGNLSGEGRYRNANNLLFSIENGLRLTKKIGLLGSSISDHPEFDFLCKSLIGKEIIPSISSIRFEGLKDPLLELLTEKGQNSLTLAPEGGSERIRTLIGKPLKEETILDKAQYAVARGILNLKLYFLVGLPGERWDDIEAIVDLVKKIKHRMVEEAKERARLGKITSSISSFIPKPFTPFQWHSMEEVARLNEKLTFLRKSLRSVSNISVTTDVPKWSYVQAMLSRGDRRVSEVLLKTLDNNGNWYKSFRELNINPDFYNYRDREEEELFPWDFINNGFSKDSLLLKYRITKKEISA</sequence>
<dbReference type="InterPro" id="IPR058240">
    <property type="entry name" value="rSAM_sf"/>
</dbReference>
<dbReference type="CDD" id="cd01335">
    <property type="entry name" value="Radical_SAM"/>
    <property type="match status" value="1"/>
</dbReference>
<reference evidence="2 3" key="1">
    <citation type="journal article" date="2016" name="Nat. Commun.">
        <title>Thousands of microbial genomes shed light on interconnected biogeochemical processes in an aquifer system.</title>
        <authorList>
            <person name="Anantharaman K."/>
            <person name="Brown C.T."/>
            <person name="Hug L.A."/>
            <person name="Sharon I."/>
            <person name="Castelle C.J."/>
            <person name="Probst A.J."/>
            <person name="Thomas B.C."/>
            <person name="Singh A."/>
            <person name="Wilkins M.J."/>
            <person name="Karaoz U."/>
            <person name="Brodie E.L."/>
            <person name="Williams K.H."/>
            <person name="Hubbard S.S."/>
            <person name="Banfield J.F."/>
        </authorList>
    </citation>
    <scope>NUCLEOTIDE SEQUENCE [LARGE SCALE GENOMIC DNA]</scope>
</reference>
<dbReference type="GO" id="GO:0003824">
    <property type="term" value="F:catalytic activity"/>
    <property type="evidence" value="ECO:0007669"/>
    <property type="project" value="InterPro"/>
</dbReference>
<organism evidence="2 3">
    <name type="scientific">Candidatus Schekmanbacteria bacterium RIFCSPLOWO2_12_FULL_38_15</name>
    <dbReference type="NCBI Taxonomy" id="1817883"/>
    <lineage>
        <taxon>Bacteria</taxon>
        <taxon>Candidatus Schekmaniibacteriota</taxon>
    </lineage>
</organism>
<dbReference type="AlphaFoldDB" id="A0A1F7SEX8"/>
<dbReference type="GO" id="GO:0051536">
    <property type="term" value="F:iron-sulfur cluster binding"/>
    <property type="evidence" value="ECO:0007669"/>
    <property type="project" value="InterPro"/>
</dbReference>